<keyword evidence="3" id="KW-1185">Reference proteome</keyword>
<evidence type="ECO:0000256" key="1">
    <source>
        <dbReference type="SAM" id="Phobius"/>
    </source>
</evidence>
<keyword evidence="1" id="KW-0472">Membrane</keyword>
<dbReference type="EMBL" id="JAEMNX010000008">
    <property type="protein sequence ID" value="MBJ7537685.1"/>
    <property type="molecule type" value="Genomic_DNA"/>
</dbReference>
<keyword evidence="1" id="KW-0812">Transmembrane</keyword>
<sequence>MHLQLKRPYNTLTQLAVFVCLFAVLIIYFAPLFSQVSNALTPHTQPASFLKKANVKNVHIKGSGLESMTMAGYDHTKMLHHEHSEANQNTQIASWDSHQGHHIEGESINVMEACGYCSLLFHLNWLDVKSFEIIPITLGRYPNVVTTTITRKCCFPLTSATPRAPPIEAT</sequence>
<keyword evidence="1" id="KW-1133">Transmembrane helix</keyword>
<organism evidence="2 3">
    <name type="scientific">Marinomonas transparens</name>
    <dbReference type="NCBI Taxonomy" id="2795388"/>
    <lineage>
        <taxon>Bacteria</taxon>
        <taxon>Pseudomonadati</taxon>
        <taxon>Pseudomonadota</taxon>
        <taxon>Gammaproteobacteria</taxon>
        <taxon>Oceanospirillales</taxon>
        <taxon>Oceanospirillaceae</taxon>
        <taxon>Marinomonas</taxon>
    </lineage>
</organism>
<name>A0A934MZL9_9GAMM</name>
<evidence type="ECO:0000313" key="2">
    <source>
        <dbReference type="EMBL" id="MBJ7537685.1"/>
    </source>
</evidence>
<reference evidence="2" key="1">
    <citation type="submission" date="2020-12" db="EMBL/GenBank/DDBJ databases">
        <title>Marinomonas arctica sp. nov., a psychrotolerant bacterium isolated from the Arctic.</title>
        <authorList>
            <person name="Zhang Y."/>
        </authorList>
    </citation>
    <scope>NUCLEOTIDE SEQUENCE</scope>
    <source>
        <strain evidence="2">C1424</strain>
    </source>
</reference>
<dbReference type="AlphaFoldDB" id="A0A934MZL9"/>
<feature type="transmembrane region" description="Helical" evidence="1">
    <location>
        <begin position="12"/>
        <end position="33"/>
    </location>
</feature>
<proteinExistence type="predicted"/>
<dbReference type="Proteomes" id="UP000628710">
    <property type="component" value="Unassembled WGS sequence"/>
</dbReference>
<protein>
    <submittedName>
        <fullName evidence="2">DUF2946 domain-containing protein</fullName>
    </submittedName>
</protein>
<dbReference type="RefSeq" id="WP_199467833.1">
    <property type="nucleotide sequence ID" value="NZ_JAEMNX010000008.1"/>
</dbReference>
<evidence type="ECO:0000313" key="3">
    <source>
        <dbReference type="Proteomes" id="UP000628710"/>
    </source>
</evidence>
<dbReference type="Pfam" id="PF11162">
    <property type="entry name" value="DUF2946"/>
    <property type="match status" value="1"/>
</dbReference>
<comment type="caution">
    <text evidence="2">The sequence shown here is derived from an EMBL/GenBank/DDBJ whole genome shotgun (WGS) entry which is preliminary data.</text>
</comment>
<accession>A0A934MZL9</accession>
<dbReference type="InterPro" id="IPR021333">
    <property type="entry name" value="DUF2946"/>
</dbReference>
<gene>
    <name evidence="2" type="ORF">I8J31_08385</name>
</gene>